<evidence type="ECO:0000313" key="3">
    <source>
        <dbReference type="Proteomes" id="UP001597128"/>
    </source>
</evidence>
<name>A0ABW3F883_9PROT</name>
<feature type="transmembrane region" description="Helical" evidence="1">
    <location>
        <begin position="122"/>
        <end position="144"/>
    </location>
</feature>
<sequence>MGFSFEIWITLGLIGFYLYDSAALVFSNEIVFFETKGRWFVALPTDRWRVVGKRLFFPNPLKPNYSMFIVPWSATASFYAKDSKDTFELISAIRYLRLAVVPLMLLLIFVLPLVIFKLGIGTPALITLMLVYLLVIAMLFYIYTKREKLGLSKRQVLSLAFEATSCPPFAINLIRKITIKRSIASCPLEFAFKVLEPQDFKNFAEELDKKLSEKMEYEIDHETNTQIMNYRKKIMSMIL</sequence>
<evidence type="ECO:0000256" key="1">
    <source>
        <dbReference type="SAM" id="Phobius"/>
    </source>
</evidence>
<protein>
    <submittedName>
        <fullName evidence="2">Uncharacterized protein</fullName>
    </submittedName>
</protein>
<keyword evidence="3" id="KW-1185">Reference proteome</keyword>
<evidence type="ECO:0000313" key="2">
    <source>
        <dbReference type="EMBL" id="MFD0914679.1"/>
    </source>
</evidence>
<dbReference type="EMBL" id="JBHTKB010000003">
    <property type="protein sequence ID" value="MFD0914679.1"/>
    <property type="molecule type" value="Genomic_DNA"/>
</dbReference>
<feature type="transmembrane region" description="Helical" evidence="1">
    <location>
        <begin position="7"/>
        <end position="26"/>
    </location>
</feature>
<accession>A0ABW3F883</accession>
<feature type="transmembrane region" description="Helical" evidence="1">
    <location>
        <begin position="92"/>
        <end position="116"/>
    </location>
</feature>
<gene>
    <name evidence="2" type="ORF">ACFQ1Z_14050</name>
</gene>
<dbReference type="Proteomes" id="UP001597128">
    <property type="component" value="Unassembled WGS sequence"/>
</dbReference>
<comment type="caution">
    <text evidence="2">The sequence shown here is derived from an EMBL/GenBank/DDBJ whole genome shotgun (WGS) entry which is preliminary data.</text>
</comment>
<proteinExistence type="predicted"/>
<reference evidence="3" key="1">
    <citation type="journal article" date="2019" name="Int. J. Syst. Evol. Microbiol.">
        <title>The Global Catalogue of Microorganisms (GCM) 10K type strain sequencing project: providing services to taxonomists for standard genome sequencing and annotation.</title>
        <authorList>
            <consortium name="The Broad Institute Genomics Platform"/>
            <consortium name="The Broad Institute Genome Sequencing Center for Infectious Disease"/>
            <person name="Wu L."/>
            <person name="Ma J."/>
        </authorList>
    </citation>
    <scope>NUCLEOTIDE SEQUENCE [LARGE SCALE GENOMIC DNA]</scope>
    <source>
        <strain evidence="3">CCUG 58412</strain>
    </source>
</reference>
<dbReference type="RefSeq" id="WP_379058820.1">
    <property type="nucleotide sequence ID" value="NZ_JBHTKB010000003.1"/>
</dbReference>
<organism evidence="2 3">
    <name type="scientific">Methylophilus luteus</name>
    <dbReference type="NCBI Taxonomy" id="640108"/>
    <lineage>
        <taxon>Bacteria</taxon>
        <taxon>Pseudomonadati</taxon>
        <taxon>Pseudomonadota</taxon>
        <taxon>Betaproteobacteria</taxon>
        <taxon>Nitrosomonadales</taxon>
        <taxon>Methylophilaceae</taxon>
        <taxon>Methylophilus</taxon>
    </lineage>
</organism>
<keyword evidence="1" id="KW-1133">Transmembrane helix</keyword>
<keyword evidence="1" id="KW-0812">Transmembrane</keyword>
<keyword evidence="1" id="KW-0472">Membrane</keyword>